<evidence type="ECO:0000313" key="1">
    <source>
        <dbReference type="EMBL" id="SET23665.1"/>
    </source>
</evidence>
<proteinExistence type="predicted"/>
<name>A0A1I0CV86_9BACI</name>
<dbReference type="AlphaFoldDB" id="A0A1I0CV86"/>
<dbReference type="STRING" id="930131.SAMN05216389_10798"/>
<dbReference type="RefSeq" id="WP_090869204.1">
    <property type="nucleotide sequence ID" value="NZ_FOHE01000007.1"/>
</dbReference>
<evidence type="ECO:0000313" key="2">
    <source>
        <dbReference type="Proteomes" id="UP000198618"/>
    </source>
</evidence>
<dbReference type="Proteomes" id="UP000198618">
    <property type="component" value="Unassembled WGS sequence"/>
</dbReference>
<sequence>MVNKRNTVDRDFIINTKFEELFTSDEFATQTESLFKEVKELLSPYTLQLNKDAQLLLFDQVDEVIYNTVYKQAKLAYYRAFNEAYLVNKNIMENN</sequence>
<organism evidence="1 2">
    <name type="scientific">Oceanobacillus limi</name>
    <dbReference type="NCBI Taxonomy" id="930131"/>
    <lineage>
        <taxon>Bacteria</taxon>
        <taxon>Bacillati</taxon>
        <taxon>Bacillota</taxon>
        <taxon>Bacilli</taxon>
        <taxon>Bacillales</taxon>
        <taxon>Bacillaceae</taxon>
        <taxon>Oceanobacillus</taxon>
    </lineage>
</organism>
<protein>
    <submittedName>
        <fullName evidence="1">Uncharacterized protein</fullName>
    </submittedName>
</protein>
<dbReference type="EMBL" id="FOHE01000007">
    <property type="protein sequence ID" value="SET23665.1"/>
    <property type="molecule type" value="Genomic_DNA"/>
</dbReference>
<keyword evidence="2" id="KW-1185">Reference proteome</keyword>
<reference evidence="1 2" key="1">
    <citation type="submission" date="2016-10" db="EMBL/GenBank/DDBJ databases">
        <authorList>
            <person name="de Groot N.N."/>
        </authorList>
    </citation>
    <scope>NUCLEOTIDE SEQUENCE [LARGE SCALE GENOMIC DNA]</scope>
    <source>
        <strain evidence="1 2">IBRC-M 10780</strain>
    </source>
</reference>
<accession>A0A1I0CV86</accession>
<gene>
    <name evidence="1" type="ORF">SAMN05216389_10798</name>
</gene>